<evidence type="ECO:0000313" key="5">
    <source>
        <dbReference type="Proteomes" id="UP001596283"/>
    </source>
</evidence>
<dbReference type="Proteomes" id="UP001596283">
    <property type="component" value="Unassembled WGS sequence"/>
</dbReference>
<keyword evidence="3" id="KW-0732">Signal</keyword>
<feature type="compositionally biased region" description="Polar residues" evidence="2">
    <location>
        <begin position="303"/>
        <end position="317"/>
    </location>
</feature>
<evidence type="ECO:0000256" key="2">
    <source>
        <dbReference type="SAM" id="MobiDB-lite"/>
    </source>
</evidence>
<dbReference type="Gene3D" id="3.90.190.10">
    <property type="entry name" value="Protein tyrosine phosphatase superfamily"/>
    <property type="match status" value="1"/>
</dbReference>
<feature type="compositionally biased region" description="Pro residues" evidence="2">
    <location>
        <begin position="320"/>
        <end position="331"/>
    </location>
</feature>
<name>A0ABW1TJA5_9LACO</name>
<dbReference type="PANTHER" id="PTHR31126">
    <property type="entry name" value="TYROSINE-PROTEIN PHOSPHATASE"/>
    <property type="match status" value="1"/>
</dbReference>
<protein>
    <submittedName>
        <fullName evidence="4">Tyrosine-protein phosphatase</fullName>
    </submittedName>
</protein>
<sequence>MTHHLKRTLSLSLLTMTLLGMGTPVVTSLAATVPTAQLAANGVNSGDPDLAPLMNGEQMPATMATPTVPATGQPGSRLALSKDKKGYNANTRDLGGYLTQDKTKMIKPGTLFRSAQLTKLSPADVLKLKAYKFGLLIDLRTAEAHLTKVDANIGQTRSKDDSIYSQADDDNFSGVEHYNRANGGSIAFSATALSGYHAFLTDLLSAQGPVLYHCKHGNDRTGIATVILMSILGMRNQDIISDYLMSNNYVDKQVDYAWLKTYFSQIDEKFGSMKNYIASKDGLNFDSTQQSALKAKYLVSSGMTKPTEKPSTPNVVNPAQPKPVTPKPQIPATPSKPEVATKPTLQPVATNQQPDTTATQPKPQKSRRTKVKIVSVKKLKHAKFVHLKAHRAYFFDLHLKHKVGKTGKTGLHPKAKWKILKQAKISVNGKIKTYVAVQSPHGKTRWTQLKDVTLLKPTTHHTH</sequence>
<organism evidence="4 5">
    <name type="scientific">Levilactobacillus fujinensis</name>
    <dbReference type="NCBI Taxonomy" id="2486024"/>
    <lineage>
        <taxon>Bacteria</taxon>
        <taxon>Bacillati</taxon>
        <taxon>Bacillota</taxon>
        <taxon>Bacilli</taxon>
        <taxon>Lactobacillales</taxon>
        <taxon>Lactobacillaceae</taxon>
        <taxon>Levilactobacillus</taxon>
    </lineage>
</organism>
<proteinExistence type="inferred from homology"/>
<comment type="similarity">
    <text evidence="1">Belongs to the protein-tyrosine phosphatase family.</text>
</comment>
<keyword evidence="5" id="KW-1185">Reference proteome</keyword>
<dbReference type="InterPro" id="IPR026893">
    <property type="entry name" value="Tyr/Ser_Pase_IphP-type"/>
</dbReference>
<evidence type="ECO:0000256" key="3">
    <source>
        <dbReference type="SAM" id="SignalP"/>
    </source>
</evidence>
<reference evidence="5" key="1">
    <citation type="journal article" date="2019" name="Int. J. Syst. Evol. Microbiol.">
        <title>The Global Catalogue of Microorganisms (GCM) 10K type strain sequencing project: providing services to taxonomists for standard genome sequencing and annotation.</title>
        <authorList>
            <consortium name="The Broad Institute Genomics Platform"/>
            <consortium name="The Broad Institute Genome Sequencing Center for Infectious Disease"/>
            <person name="Wu L."/>
            <person name="Ma J."/>
        </authorList>
    </citation>
    <scope>NUCLEOTIDE SEQUENCE [LARGE SCALE GENOMIC DNA]</scope>
    <source>
        <strain evidence="5">CCM 8908</strain>
    </source>
</reference>
<feature type="compositionally biased region" description="Polar residues" evidence="2">
    <location>
        <begin position="343"/>
        <end position="363"/>
    </location>
</feature>
<feature type="signal peptide" evidence="3">
    <location>
        <begin position="1"/>
        <end position="30"/>
    </location>
</feature>
<evidence type="ECO:0000256" key="1">
    <source>
        <dbReference type="ARBA" id="ARBA00009580"/>
    </source>
</evidence>
<gene>
    <name evidence="4" type="ORF">ACFP1C_08210</name>
</gene>
<dbReference type="InterPro" id="IPR029021">
    <property type="entry name" value="Prot-tyrosine_phosphatase-like"/>
</dbReference>
<dbReference type="EMBL" id="JBHSSI010000047">
    <property type="protein sequence ID" value="MFC6260918.1"/>
    <property type="molecule type" value="Genomic_DNA"/>
</dbReference>
<evidence type="ECO:0000313" key="4">
    <source>
        <dbReference type="EMBL" id="MFC6260918.1"/>
    </source>
</evidence>
<feature type="chain" id="PRO_5046832497" evidence="3">
    <location>
        <begin position="31"/>
        <end position="463"/>
    </location>
</feature>
<feature type="region of interest" description="Disordered" evidence="2">
    <location>
        <begin position="303"/>
        <end position="370"/>
    </location>
</feature>
<dbReference type="SUPFAM" id="SSF52799">
    <property type="entry name" value="(Phosphotyrosine protein) phosphatases II"/>
    <property type="match status" value="1"/>
</dbReference>
<dbReference type="RefSeq" id="WP_125687226.1">
    <property type="nucleotide sequence ID" value="NZ_JBHSSI010000047.1"/>
</dbReference>
<dbReference type="Pfam" id="PF13350">
    <property type="entry name" value="Y_phosphatase3"/>
    <property type="match status" value="1"/>
</dbReference>
<comment type="caution">
    <text evidence="4">The sequence shown here is derived from an EMBL/GenBank/DDBJ whole genome shotgun (WGS) entry which is preliminary data.</text>
</comment>
<dbReference type="PANTHER" id="PTHR31126:SF1">
    <property type="entry name" value="TYROSINE SPECIFIC PROTEIN PHOSPHATASES DOMAIN-CONTAINING PROTEIN"/>
    <property type="match status" value="1"/>
</dbReference>
<accession>A0ABW1TJA5</accession>